<dbReference type="AlphaFoldDB" id="C5B5F3"/>
<sequence length="222" mass="25804">MRGEDPWIRTFASSLSVARKSPFGMARRLLFADDEVTLSSEGTTMNQTADTNLRNSSFIRGATNEFTVDFGFARRQREVDVARGERALGHFILPPFQRPSVWTQDQQIRWIESMWSRMPLPAYVFNQSDELNSPTDEWLIDGQQRWSAVFEYVDDRFPVMGYYWNEVSEVDRRFFMNRPWTCIRTAYTDESVLRDIYDRLAYGGTPHDPSDREVVGSGPSAR</sequence>
<dbReference type="Pfam" id="PF03235">
    <property type="entry name" value="GmrSD_N"/>
    <property type="match status" value="1"/>
</dbReference>
<keyword evidence="2" id="KW-0614">Plasmid</keyword>
<organism evidence="2 3">
    <name type="scientific">Methylorubrum extorquens (strain ATCC 14718 / DSM 1338 / JCM 2805 / NCIMB 9133 / AM1)</name>
    <name type="common">Methylobacterium extorquens</name>
    <dbReference type="NCBI Taxonomy" id="272630"/>
    <lineage>
        <taxon>Bacteria</taxon>
        <taxon>Pseudomonadati</taxon>
        <taxon>Pseudomonadota</taxon>
        <taxon>Alphaproteobacteria</taxon>
        <taxon>Hyphomicrobiales</taxon>
        <taxon>Methylobacteriaceae</taxon>
        <taxon>Methylorubrum</taxon>
    </lineage>
</organism>
<accession>C5B5F3</accession>
<dbReference type="InterPro" id="IPR004919">
    <property type="entry name" value="GmrSD_N"/>
</dbReference>
<dbReference type="HOGENOM" id="CLU_100207_0_0_5"/>
<dbReference type="KEGG" id="mea:Mex_2p0848"/>
<dbReference type="PANTHER" id="PTHR39639">
    <property type="entry name" value="CHROMOSOME 16, WHOLE GENOME SHOTGUN SEQUENCE"/>
    <property type="match status" value="1"/>
</dbReference>
<keyword evidence="3" id="KW-1185">Reference proteome</keyword>
<gene>
    <name evidence="2" type="ordered locus">MexAM1_META2p0848</name>
</gene>
<dbReference type="EMBL" id="CP001511">
    <property type="protein sequence ID" value="ACS43685.1"/>
    <property type="molecule type" value="Genomic_DNA"/>
</dbReference>
<dbReference type="PANTHER" id="PTHR39639:SF1">
    <property type="entry name" value="DUF262 DOMAIN-CONTAINING PROTEIN"/>
    <property type="match status" value="1"/>
</dbReference>
<evidence type="ECO:0000313" key="2">
    <source>
        <dbReference type="EMBL" id="ACS43685.1"/>
    </source>
</evidence>
<feature type="domain" description="GmrSD restriction endonucleases N-terminal" evidence="1">
    <location>
        <begin position="89"/>
        <end position="162"/>
    </location>
</feature>
<geneLocation type="plasmid" evidence="2 3">
    <name>megaplasmid</name>
</geneLocation>
<evidence type="ECO:0000313" key="3">
    <source>
        <dbReference type="Proteomes" id="UP000009081"/>
    </source>
</evidence>
<name>C5B5F3_METEA</name>
<evidence type="ECO:0000259" key="1">
    <source>
        <dbReference type="Pfam" id="PF03235"/>
    </source>
</evidence>
<reference evidence="2 3" key="1">
    <citation type="journal article" date="2009" name="PLoS ONE">
        <title>Methylobacterium genome sequences: a reference blueprint to investigate microbial metabolism of C1 compounds from natural and industrial sources.</title>
        <authorList>
            <person name="Vuilleumier S."/>
            <person name="Chistoserdova L."/>
            <person name="Lee M.-C."/>
            <person name="Bringel F."/>
            <person name="Lajus A."/>
            <person name="Zhou Y."/>
            <person name="Gourion B."/>
            <person name="Barbe V."/>
            <person name="Chang J."/>
            <person name="Cruveiller S."/>
            <person name="Dossat C."/>
            <person name="Gillett W."/>
            <person name="Gruffaz C."/>
            <person name="Haugen E."/>
            <person name="Hourcade E."/>
            <person name="Levy R."/>
            <person name="Mangenot S."/>
            <person name="Muller E."/>
            <person name="Nadalig T."/>
            <person name="Pagni M."/>
            <person name="Penny C."/>
            <person name="Peyraud R."/>
            <person name="Robinson D.G."/>
            <person name="Roche D."/>
            <person name="Rouy Z."/>
            <person name="Saenampechek C."/>
            <person name="Salvignol G."/>
            <person name="Vallenet D."/>
            <person name="Wu Z."/>
            <person name="Marx C.J."/>
            <person name="Vorholt J.A."/>
            <person name="Olson M.V."/>
            <person name="Kaul R."/>
            <person name="Weissenbach J."/>
            <person name="Medigue C."/>
            <person name="Lidstrom M.E."/>
        </authorList>
    </citation>
    <scope>NUCLEOTIDE SEQUENCE [LARGE SCALE GENOMIC DNA]</scope>
    <source>
        <strain evidence="3">ATCC 14718 / DSM 1338 / JCM 2805 / NCIMB 9133 / AM1</strain>
    </source>
</reference>
<dbReference type="RefSeq" id="WP_012754119.1">
    <property type="nucleotide sequence ID" value="NC_012811.1"/>
</dbReference>
<dbReference type="Proteomes" id="UP000009081">
    <property type="component" value="Plasmid megaplasmid"/>
</dbReference>
<proteinExistence type="predicted"/>
<protein>
    <recommendedName>
        <fullName evidence="1">GmrSD restriction endonucleases N-terminal domain-containing protein</fullName>
    </recommendedName>
</protein>